<reference evidence="16" key="1">
    <citation type="submission" date="2025-08" db="UniProtKB">
        <authorList>
            <consortium name="RefSeq"/>
        </authorList>
    </citation>
    <scope>IDENTIFICATION</scope>
</reference>
<evidence type="ECO:0000256" key="5">
    <source>
        <dbReference type="ARBA" id="ARBA00022723"/>
    </source>
</evidence>
<dbReference type="FunFam" id="3.30.160.60:FF:000790">
    <property type="entry name" value="flt3-interacting zinc finger protein 1"/>
    <property type="match status" value="1"/>
</dbReference>
<keyword evidence="15" id="KW-1185">Reference proteome</keyword>
<keyword evidence="10" id="KW-0804">Transcription</keyword>
<feature type="domain" description="C2H2-type" evidence="14">
    <location>
        <begin position="319"/>
        <end position="345"/>
    </location>
</feature>
<feature type="domain" description="C2H2-type" evidence="14">
    <location>
        <begin position="140"/>
        <end position="168"/>
    </location>
</feature>
<comment type="subcellular location">
    <subcellularLocation>
        <location evidence="2">Cytoplasm</location>
    </subcellularLocation>
    <subcellularLocation>
        <location evidence="1">Nucleus</location>
    </subcellularLocation>
</comment>
<proteinExistence type="predicted"/>
<evidence type="ECO:0000256" key="8">
    <source>
        <dbReference type="ARBA" id="ARBA00022833"/>
    </source>
</evidence>
<dbReference type="GO" id="GO:0008270">
    <property type="term" value="F:zinc ion binding"/>
    <property type="evidence" value="ECO:0007669"/>
    <property type="project" value="UniProtKB-KW"/>
</dbReference>
<dbReference type="RefSeq" id="XP_026538037.1">
    <property type="nucleotide sequence ID" value="XM_026682252.1"/>
</dbReference>
<name>A0A6J1V444_9SAUR</name>
<evidence type="ECO:0000256" key="12">
    <source>
        <dbReference type="PROSITE-ProRule" id="PRU00042"/>
    </source>
</evidence>
<feature type="domain" description="C2H2-type" evidence="14">
    <location>
        <begin position="404"/>
        <end position="431"/>
    </location>
</feature>
<feature type="region of interest" description="Disordered" evidence="13">
    <location>
        <begin position="1"/>
        <end position="23"/>
    </location>
</feature>
<gene>
    <name evidence="16" type="primary">LOC113421710</name>
</gene>
<dbReference type="Gene3D" id="3.30.160.60">
    <property type="entry name" value="Classic Zinc Finger"/>
    <property type="match status" value="10"/>
</dbReference>
<keyword evidence="11" id="KW-0539">Nucleus</keyword>
<keyword evidence="6" id="KW-0677">Repeat</keyword>
<evidence type="ECO:0000256" key="1">
    <source>
        <dbReference type="ARBA" id="ARBA00004123"/>
    </source>
</evidence>
<dbReference type="PANTHER" id="PTHR24379:SF123">
    <property type="entry name" value="ZINC FINGER AND BTB DOMAIN CONTAINING 17"/>
    <property type="match status" value="1"/>
</dbReference>
<evidence type="ECO:0000256" key="10">
    <source>
        <dbReference type="ARBA" id="ARBA00023163"/>
    </source>
</evidence>
<dbReference type="AlphaFoldDB" id="A0A6J1V444"/>
<dbReference type="SUPFAM" id="SSF57667">
    <property type="entry name" value="beta-beta-alpha zinc fingers"/>
    <property type="match status" value="6"/>
</dbReference>
<dbReference type="Pfam" id="PF13912">
    <property type="entry name" value="zf-C2H2_6"/>
    <property type="match status" value="1"/>
</dbReference>
<feature type="domain" description="C2H2-type" evidence="14">
    <location>
        <begin position="346"/>
        <end position="373"/>
    </location>
</feature>
<evidence type="ECO:0000256" key="4">
    <source>
        <dbReference type="ARBA" id="ARBA00022491"/>
    </source>
</evidence>
<evidence type="ECO:0000256" key="11">
    <source>
        <dbReference type="ARBA" id="ARBA00023242"/>
    </source>
</evidence>
<dbReference type="FunFam" id="3.30.160.60:FF:000286">
    <property type="entry name" value="Zinc finger protein 770"/>
    <property type="match status" value="1"/>
</dbReference>
<evidence type="ECO:0000256" key="9">
    <source>
        <dbReference type="ARBA" id="ARBA00023015"/>
    </source>
</evidence>
<feature type="domain" description="C2H2-type" evidence="14">
    <location>
        <begin position="460"/>
        <end position="486"/>
    </location>
</feature>
<keyword evidence="8" id="KW-0862">Zinc</keyword>
<dbReference type="InterPro" id="IPR013087">
    <property type="entry name" value="Znf_C2H2_type"/>
</dbReference>
<dbReference type="GO" id="GO:0005737">
    <property type="term" value="C:cytoplasm"/>
    <property type="evidence" value="ECO:0007669"/>
    <property type="project" value="UniProtKB-SubCell"/>
</dbReference>
<evidence type="ECO:0000313" key="16">
    <source>
        <dbReference type="RefSeq" id="XP_026538037.1"/>
    </source>
</evidence>
<evidence type="ECO:0000256" key="13">
    <source>
        <dbReference type="SAM" id="MobiDB-lite"/>
    </source>
</evidence>
<evidence type="ECO:0000256" key="2">
    <source>
        <dbReference type="ARBA" id="ARBA00004496"/>
    </source>
</evidence>
<dbReference type="PROSITE" id="PS50157">
    <property type="entry name" value="ZINC_FINGER_C2H2_2"/>
    <property type="match status" value="11"/>
</dbReference>
<evidence type="ECO:0000256" key="3">
    <source>
        <dbReference type="ARBA" id="ARBA00022490"/>
    </source>
</evidence>
<feature type="domain" description="C2H2-type" evidence="14">
    <location>
        <begin position="203"/>
        <end position="230"/>
    </location>
</feature>
<dbReference type="PANTHER" id="PTHR24379">
    <property type="entry name" value="KRAB AND ZINC FINGER DOMAIN-CONTAINING"/>
    <property type="match status" value="1"/>
</dbReference>
<keyword evidence="4" id="KW-0678">Repressor</keyword>
<dbReference type="KEGG" id="nss:113421710"/>
<feature type="region of interest" description="Disordered" evidence="13">
    <location>
        <begin position="281"/>
        <end position="309"/>
    </location>
</feature>
<dbReference type="FunFam" id="3.30.160.60:FF:000340">
    <property type="entry name" value="zinc finger protein 473 isoform X1"/>
    <property type="match status" value="1"/>
</dbReference>
<feature type="domain" description="C2H2-type" evidence="14">
    <location>
        <begin position="432"/>
        <end position="459"/>
    </location>
</feature>
<evidence type="ECO:0000256" key="6">
    <source>
        <dbReference type="ARBA" id="ARBA00022737"/>
    </source>
</evidence>
<dbReference type="SMART" id="SM00355">
    <property type="entry name" value="ZnF_C2H2"/>
    <property type="match status" value="11"/>
</dbReference>
<evidence type="ECO:0000256" key="7">
    <source>
        <dbReference type="ARBA" id="ARBA00022771"/>
    </source>
</evidence>
<feature type="domain" description="C2H2-type" evidence="14">
    <location>
        <begin position="112"/>
        <end position="139"/>
    </location>
</feature>
<dbReference type="InterPro" id="IPR036236">
    <property type="entry name" value="Znf_C2H2_sf"/>
</dbReference>
<keyword evidence="3" id="KW-0963">Cytoplasm</keyword>
<keyword evidence="9" id="KW-0805">Transcription regulation</keyword>
<dbReference type="GeneID" id="113421710"/>
<feature type="domain" description="C2H2-type" evidence="14">
    <location>
        <begin position="84"/>
        <end position="111"/>
    </location>
</feature>
<dbReference type="FunFam" id="3.30.160.60:FF:000145">
    <property type="entry name" value="Zinc finger protein 574"/>
    <property type="match status" value="1"/>
</dbReference>
<sequence>MESHVEAWPEGQHSQEAPGGVQAAPGTEEECAVLYSDAEDDPSLLTVNGAGPRAPFHCSECDKSFRYRSDLRRHFARHTELKPFQCPHCVKSFKHSFNLVNHIRSHTGERPYRCTMCPKGFRDSTGLLHHQVVHTGEKPYCCHICELRFSSRSSLGRHLKRQHRASPATAAPQAPTPRCLACGKEQSPLGHLCAAGRGRAAPFGCGACGRHFQLASELRRHWLAHTDIKPFKCPDCERDFNAASLLERHKLTHAKDRPPPCQLCSKKAQKRDGRMLELKGVKEQPKGGEQQQQQQEVQQHSRGCPSCHPPDTRPPDTLYQCECGTFFANSSTLAAHLTAHGGEPSFTCGICGQPFVNLQALEEHQLSHAVSTAPVPGPGSELERHLLPQLELRTFPTQPGKKLYKCSECEKFFRSPRDLDRHVLVHTGEKPYQCTECGKFFRHECYLKRHRLLHSGERPFKCTVCHKGFITLSNLSRHLKLHRGID</sequence>
<keyword evidence="7 12" id="KW-0863">Zinc-finger</keyword>
<dbReference type="PROSITE" id="PS00028">
    <property type="entry name" value="ZINC_FINGER_C2H2_1"/>
    <property type="match status" value="10"/>
</dbReference>
<dbReference type="GO" id="GO:0005634">
    <property type="term" value="C:nucleus"/>
    <property type="evidence" value="ECO:0007669"/>
    <property type="project" value="UniProtKB-SubCell"/>
</dbReference>
<accession>A0A6J1V444</accession>
<evidence type="ECO:0000259" key="14">
    <source>
        <dbReference type="PROSITE" id="PS50157"/>
    </source>
</evidence>
<protein>
    <submittedName>
        <fullName evidence="16">Flt3-interacting zinc finger protein 1-like</fullName>
    </submittedName>
</protein>
<feature type="domain" description="C2H2-type" evidence="14">
    <location>
        <begin position="56"/>
        <end position="83"/>
    </location>
</feature>
<feature type="compositionally biased region" description="Low complexity" evidence="13">
    <location>
        <begin position="287"/>
        <end position="298"/>
    </location>
</feature>
<keyword evidence="5" id="KW-0479">Metal-binding</keyword>
<dbReference type="FunFam" id="3.30.160.60:FF:001711">
    <property type="entry name" value="Flt3-interacting zinc finger protein 1"/>
    <property type="match status" value="1"/>
</dbReference>
<dbReference type="FunFam" id="3.30.160.60:FF:000624">
    <property type="entry name" value="zinc finger protein 697"/>
    <property type="match status" value="1"/>
</dbReference>
<dbReference type="Pfam" id="PF00096">
    <property type="entry name" value="zf-C2H2"/>
    <property type="match status" value="8"/>
</dbReference>
<dbReference type="Proteomes" id="UP000504612">
    <property type="component" value="Unplaced"/>
</dbReference>
<organism evidence="15 16">
    <name type="scientific">Notechis scutatus</name>
    <name type="common">mainland tiger snake</name>
    <dbReference type="NCBI Taxonomy" id="8663"/>
    <lineage>
        <taxon>Eukaryota</taxon>
        <taxon>Metazoa</taxon>
        <taxon>Chordata</taxon>
        <taxon>Craniata</taxon>
        <taxon>Vertebrata</taxon>
        <taxon>Euteleostomi</taxon>
        <taxon>Lepidosauria</taxon>
        <taxon>Squamata</taxon>
        <taxon>Bifurcata</taxon>
        <taxon>Unidentata</taxon>
        <taxon>Episquamata</taxon>
        <taxon>Toxicofera</taxon>
        <taxon>Serpentes</taxon>
        <taxon>Colubroidea</taxon>
        <taxon>Elapidae</taxon>
        <taxon>Hydrophiinae</taxon>
        <taxon>Notechis</taxon>
    </lineage>
</organism>
<feature type="domain" description="C2H2-type" evidence="14">
    <location>
        <begin position="231"/>
        <end position="258"/>
    </location>
</feature>
<evidence type="ECO:0000313" key="15">
    <source>
        <dbReference type="Proteomes" id="UP000504612"/>
    </source>
</evidence>
<dbReference type="FunFam" id="3.30.160.60:FF:000621">
    <property type="entry name" value="FLT3-interacting zinc finger 1"/>
    <property type="match status" value="1"/>
</dbReference>